<reference evidence="1 2" key="1">
    <citation type="submission" date="2019-08" db="EMBL/GenBank/DDBJ databases">
        <title>Luteimonas viscosus sp. nov., isolated from soil of a sunflower field.</title>
        <authorList>
            <person name="Jianli Z."/>
            <person name="Ying Z."/>
        </authorList>
    </citation>
    <scope>NUCLEOTIDE SEQUENCE [LARGE SCALE GENOMIC DNA]</scope>
    <source>
        <strain evidence="1 2">XBU10</strain>
    </source>
</reference>
<comment type="caution">
    <text evidence="1">The sequence shown here is derived from an EMBL/GenBank/DDBJ whole genome shotgun (WGS) entry which is preliminary data.</text>
</comment>
<proteinExistence type="predicted"/>
<accession>A0A5D4XPI2</accession>
<dbReference type="Gene3D" id="3.40.1350.10">
    <property type="match status" value="1"/>
</dbReference>
<dbReference type="InterPro" id="IPR011856">
    <property type="entry name" value="tRNA_endonuc-like_dom_sf"/>
</dbReference>
<evidence type="ECO:0000313" key="1">
    <source>
        <dbReference type="EMBL" id="TYT26566.1"/>
    </source>
</evidence>
<dbReference type="RefSeq" id="WP_149103117.1">
    <property type="nucleotide sequence ID" value="NZ_VTFT01000001.1"/>
</dbReference>
<dbReference type="EMBL" id="VTFT01000001">
    <property type="protein sequence ID" value="TYT26566.1"/>
    <property type="molecule type" value="Genomic_DNA"/>
</dbReference>
<dbReference type="AlphaFoldDB" id="A0A5D4XPI2"/>
<name>A0A5D4XPI2_9GAMM</name>
<protein>
    <submittedName>
        <fullName evidence="1">Uncharacterized protein</fullName>
    </submittedName>
</protein>
<gene>
    <name evidence="1" type="ORF">FZO89_10005</name>
</gene>
<dbReference type="GO" id="GO:0003676">
    <property type="term" value="F:nucleic acid binding"/>
    <property type="evidence" value="ECO:0007669"/>
    <property type="project" value="InterPro"/>
</dbReference>
<organism evidence="1 2">
    <name type="scientific">Luteimonas viscosa</name>
    <dbReference type="NCBI Taxonomy" id="1132694"/>
    <lineage>
        <taxon>Bacteria</taxon>
        <taxon>Pseudomonadati</taxon>
        <taxon>Pseudomonadota</taxon>
        <taxon>Gammaproteobacteria</taxon>
        <taxon>Lysobacterales</taxon>
        <taxon>Lysobacteraceae</taxon>
        <taxon>Luteimonas</taxon>
    </lineage>
</organism>
<keyword evidence="2" id="KW-1185">Reference proteome</keyword>
<dbReference type="OrthoDB" id="506280at2"/>
<evidence type="ECO:0000313" key="2">
    <source>
        <dbReference type="Proteomes" id="UP000324973"/>
    </source>
</evidence>
<dbReference type="Proteomes" id="UP000324973">
    <property type="component" value="Unassembled WGS sequence"/>
</dbReference>
<sequence length="377" mass="41740">MKSIGESLFRLERAGTPAPKPTLQRVNAKAIGLQESWFRDAIFAEPELVVGPCRMAGRIPADEAWLPWRIETNFGSGPIDVLLISSHGRVGIVETKLSYNPQKRREVVAQVLDYALSLQESDREDLPELPDHPAAPLEEDLIECLNAGRFLLVIAGDALDPRALRLSQSMLARHLTSEWDLAMVDLNLYRTSADDNHLYLVPELLGTVLSDLRQVVRVVVEGESPKARVMVDKIVHEDERTGRYNKLKSVDELLAAIETNHPRQVSVARSLVEQMQRTAAQSNGRLTFGLQSTSASLYHESPNGPRRFLTLRADGGFRVVLQYLREAGLEDVIDVVVAAVAPAITIQRDDRAASTRYTVANEAALLEVVNRVGAMDA</sequence>